<dbReference type="Proteomes" id="UP001500879">
    <property type="component" value="Unassembled WGS sequence"/>
</dbReference>
<evidence type="ECO:0000313" key="5">
    <source>
        <dbReference type="EMBL" id="GAA0434985.1"/>
    </source>
</evidence>
<accession>A0ABN0Z696</accession>
<dbReference type="PANTHER" id="PTHR33392">
    <property type="entry name" value="POLYISOPRENYL-TEICHOIC ACID--PEPTIDOGLYCAN TEICHOIC ACID TRANSFERASE TAGU"/>
    <property type="match status" value="1"/>
</dbReference>
<dbReference type="InterPro" id="IPR004474">
    <property type="entry name" value="LytR_CpsA_psr"/>
</dbReference>
<comment type="caution">
    <text evidence="5">The sequence shown here is derived from an EMBL/GenBank/DDBJ whole genome shotgun (WGS) entry which is preliminary data.</text>
</comment>
<evidence type="ECO:0000259" key="4">
    <source>
        <dbReference type="Pfam" id="PF13399"/>
    </source>
</evidence>
<proteinExistence type="inferred from homology"/>
<dbReference type="EMBL" id="BAAABX010000080">
    <property type="protein sequence ID" value="GAA0434985.1"/>
    <property type="molecule type" value="Genomic_DNA"/>
</dbReference>
<dbReference type="RefSeq" id="WP_344032191.1">
    <property type="nucleotide sequence ID" value="NZ_BAAABX010000080.1"/>
</dbReference>
<sequence>MSVPPRSPRARHGAPRRPRWGLRLATAVAVLVLVVSGAGHTVVHGIERRLGRTDPFAGLRDRPRAGLGTTLLVVGTDGRDAITEEERVRYRLGGAPCHCTDTVMLVHLSEARDRVTVVGLPRDSYAVLPEHKDPSGAVRPAHPQKLNAAYAEGGPRLTVRTVEALTGVHVDHYLEVDFTGFMRTVDLLGGVRVCTAQPLRDAWSGLDLPAGTSTLNGGRALQYVRSRHLGSGSDLERMQRQQRFVAALLQRVTDSGVLLDPPLFHELAVTVLGSVRADRDLDGGQLVELGGAARNLTPATSEFTSVPVSVADFPVPGVGSTVRWDGPGAERIFRALRADRPLAVRPQRASHDGKAGPPQPPQPPGFVEVPPGRIRVQVVDGSGRAGLGGTAGAALRATGFSLTGAPAAAPAPLPRTEVAFDPRWDRSARTLAAALPGAVLRPVTGQGPVMRVTLGADFAGVHPVRAVERQRQTDDRAGVLTGDRAVCPGS</sequence>
<dbReference type="Gene3D" id="3.30.70.2390">
    <property type="match status" value="1"/>
</dbReference>
<dbReference type="Pfam" id="PF13399">
    <property type="entry name" value="LytR_C"/>
    <property type="match status" value="1"/>
</dbReference>
<name>A0ABN0Z696_9ACTN</name>
<feature type="region of interest" description="Disordered" evidence="2">
    <location>
        <begin position="343"/>
        <end position="368"/>
    </location>
</feature>
<protein>
    <submittedName>
        <fullName evidence="5">LCP family protein</fullName>
    </submittedName>
</protein>
<comment type="similarity">
    <text evidence="1">Belongs to the LytR/CpsA/Psr (LCP) family.</text>
</comment>
<feature type="domain" description="LytR/CpsA/Psr regulator C-terminal" evidence="4">
    <location>
        <begin position="373"/>
        <end position="458"/>
    </location>
</feature>
<reference evidence="5 6" key="1">
    <citation type="journal article" date="2019" name="Int. J. Syst. Evol. Microbiol.">
        <title>The Global Catalogue of Microorganisms (GCM) 10K type strain sequencing project: providing services to taxonomists for standard genome sequencing and annotation.</title>
        <authorList>
            <consortium name="The Broad Institute Genomics Platform"/>
            <consortium name="The Broad Institute Genome Sequencing Center for Infectious Disease"/>
            <person name="Wu L."/>
            <person name="Ma J."/>
        </authorList>
    </citation>
    <scope>NUCLEOTIDE SEQUENCE [LARGE SCALE GENOMIC DNA]</scope>
    <source>
        <strain evidence="5 6">JCM 4788</strain>
    </source>
</reference>
<evidence type="ECO:0000256" key="1">
    <source>
        <dbReference type="ARBA" id="ARBA00006068"/>
    </source>
</evidence>
<dbReference type="PANTHER" id="PTHR33392:SF6">
    <property type="entry name" value="POLYISOPRENYL-TEICHOIC ACID--PEPTIDOGLYCAN TEICHOIC ACID TRANSFERASE TAGU"/>
    <property type="match status" value="1"/>
</dbReference>
<dbReference type="InterPro" id="IPR027381">
    <property type="entry name" value="LytR/CpsA/Psr_C"/>
</dbReference>
<evidence type="ECO:0000256" key="2">
    <source>
        <dbReference type="SAM" id="MobiDB-lite"/>
    </source>
</evidence>
<gene>
    <name evidence="5" type="ORF">GCM10010357_65620</name>
</gene>
<dbReference type="InterPro" id="IPR050922">
    <property type="entry name" value="LytR/CpsA/Psr_CW_biosynth"/>
</dbReference>
<dbReference type="Pfam" id="PF03816">
    <property type="entry name" value="LytR_cpsA_psr"/>
    <property type="match status" value="1"/>
</dbReference>
<evidence type="ECO:0000259" key="3">
    <source>
        <dbReference type="Pfam" id="PF03816"/>
    </source>
</evidence>
<dbReference type="Gene3D" id="3.40.630.190">
    <property type="entry name" value="LCP protein"/>
    <property type="match status" value="1"/>
</dbReference>
<dbReference type="NCBIfam" id="TIGR00350">
    <property type="entry name" value="lytR_cpsA_psr"/>
    <property type="match status" value="1"/>
</dbReference>
<organism evidence="5 6">
    <name type="scientific">Streptomyces luteireticuli</name>
    <dbReference type="NCBI Taxonomy" id="173858"/>
    <lineage>
        <taxon>Bacteria</taxon>
        <taxon>Bacillati</taxon>
        <taxon>Actinomycetota</taxon>
        <taxon>Actinomycetes</taxon>
        <taxon>Kitasatosporales</taxon>
        <taxon>Streptomycetaceae</taxon>
        <taxon>Streptomyces</taxon>
    </lineage>
</organism>
<feature type="domain" description="Cell envelope-related transcriptional attenuator" evidence="3">
    <location>
        <begin position="100"/>
        <end position="252"/>
    </location>
</feature>
<keyword evidence="6" id="KW-1185">Reference proteome</keyword>
<evidence type="ECO:0000313" key="6">
    <source>
        <dbReference type="Proteomes" id="UP001500879"/>
    </source>
</evidence>